<organism evidence="3">
    <name type="scientific">Oscillatoriales cyanobacterium SpSt-418</name>
    <dbReference type="NCBI Taxonomy" id="2282169"/>
    <lineage>
        <taxon>Bacteria</taxon>
        <taxon>Bacillati</taxon>
        <taxon>Cyanobacteriota</taxon>
        <taxon>Cyanophyceae</taxon>
        <taxon>Oscillatoriophycideae</taxon>
        <taxon>Oscillatoriales</taxon>
    </lineage>
</organism>
<proteinExistence type="predicted"/>
<feature type="domain" description="GUN4-like" evidence="2">
    <location>
        <begin position="103"/>
        <end position="244"/>
    </location>
</feature>
<protein>
    <recommendedName>
        <fullName evidence="2">GUN4-like domain-containing protein</fullName>
    </recommendedName>
</protein>
<accession>A0A7C3PJA2</accession>
<evidence type="ECO:0000259" key="2">
    <source>
        <dbReference type="Pfam" id="PF05419"/>
    </source>
</evidence>
<sequence length="265" mass="30131">MVERSNPNQPNRGDVVLGGRGASPSDAVVLGGFTGLRQRLLSPNPKQRVAALSEALNHGSKGVNFVIRALLDPTSEVREAAYTLLQGRTEPKVLKALERHYQRQHFARLENVLAAQQWKMADQETRVVMLQAFGLDCDRPLRPDQIAEFPCKDLQIIDQLWTQYSKGKFGFSVQRALWLKYDTLYWNKADVWSAFADRVGWRINNLFRENYWKRHNELTFSLNAPAGHLPFLGDQFGIFTIEAIAQRLTACQTLMKVPASTHKPE</sequence>
<reference evidence="3" key="1">
    <citation type="journal article" date="2020" name="mSystems">
        <title>Genome- and Community-Level Interaction Insights into Carbon Utilization and Element Cycling Functions of Hydrothermarchaeota in Hydrothermal Sediment.</title>
        <authorList>
            <person name="Zhou Z."/>
            <person name="Liu Y."/>
            <person name="Xu W."/>
            <person name="Pan J."/>
            <person name="Luo Z.H."/>
            <person name="Li M."/>
        </authorList>
    </citation>
    <scope>NUCLEOTIDE SEQUENCE [LARGE SCALE GENOMIC DNA]</scope>
    <source>
        <strain evidence="3">SpSt-418</strain>
    </source>
</reference>
<dbReference type="PANTHER" id="PTHR34800:SF1">
    <property type="entry name" value="TETRAPYRROLE-BINDING PROTEIN, CHLOROPLASTIC"/>
    <property type="match status" value="1"/>
</dbReference>
<feature type="compositionally biased region" description="Polar residues" evidence="1">
    <location>
        <begin position="1"/>
        <end position="11"/>
    </location>
</feature>
<gene>
    <name evidence="3" type="ORF">ENR64_22160</name>
</gene>
<comment type="caution">
    <text evidence="3">The sequence shown here is derived from an EMBL/GenBank/DDBJ whole genome shotgun (WGS) entry which is preliminary data.</text>
</comment>
<dbReference type="EMBL" id="DSRU01000321">
    <property type="protein sequence ID" value="HFN00399.1"/>
    <property type="molecule type" value="Genomic_DNA"/>
</dbReference>
<dbReference type="Gene3D" id="1.10.10.1770">
    <property type="entry name" value="Gun4-like"/>
    <property type="match status" value="1"/>
</dbReference>
<dbReference type="Gene3D" id="1.25.40.620">
    <property type="match status" value="1"/>
</dbReference>
<dbReference type="PANTHER" id="PTHR34800">
    <property type="entry name" value="TETRAPYRROLE-BINDING PROTEIN, CHLOROPLASTIC"/>
    <property type="match status" value="1"/>
</dbReference>
<dbReference type="InterPro" id="IPR008629">
    <property type="entry name" value="GUN4-like"/>
</dbReference>
<dbReference type="CDD" id="cd16383">
    <property type="entry name" value="GUN4"/>
    <property type="match status" value="1"/>
</dbReference>
<evidence type="ECO:0000256" key="1">
    <source>
        <dbReference type="SAM" id="MobiDB-lite"/>
    </source>
</evidence>
<dbReference type="GO" id="GO:0046906">
    <property type="term" value="F:tetrapyrrole binding"/>
    <property type="evidence" value="ECO:0007669"/>
    <property type="project" value="TreeGrafter"/>
</dbReference>
<feature type="region of interest" description="Disordered" evidence="1">
    <location>
        <begin position="1"/>
        <end position="20"/>
    </location>
</feature>
<evidence type="ECO:0000313" key="3">
    <source>
        <dbReference type="EMBL" id="HFN00399.1"/>
    </source>
</evidence>
<name>A0A7C3PJA2_9CYAN</name>
<dbReference type="Pfam" id="PF05419">
    <property type="entry name" value="GUN4"/>
    <property type="match status" value="1"/>
</dbReference>
<dbReference type="InterPro" id="IPR037215">
    <property type="entry name" value="GUN4-like_sf"/>
</dbReference>
<dbReference type="SUPFAM" id="SSF140869">
    <property type="entry name" value="GUN4-like"/>
    <property type="match status" value="1"/>
</dbReference>
<dbReference type="AlphaFoldDB" id="A0A7C3PJA2"/>